<evidence type="ECO:0000256" key="2">
    <source>
        <dbReference type="ARBA" id="ARBA00023002"/>
    </source>
</evidence>
<dbReference type="InterPro" id="IPR036291">
    <property type="entry name" value="NAD(P)-bd_dom_sf"/>
</dbReference>
<comment type="similarity">
    <text evidence="1">Belongs to the short-chain dehydrogenases/reductases (SDR) family.</text>
</comment>
<proteinExistence type="inferred from homology"/>
<sequence>MNGTLAPEVLVLGGTGSVGQGIVAALLEAGSPVLVVGRDPGRLAALQEQFADEPGLEVLLGSLGDDGSARTVAERVGGRARALAAVVDAMGGPYNRGRVTDRSGDALLQALQADVMPHVHAGRHLLPLVRGGAQVRRYVLVGGPAGFKPWAGHGESSITMSATRMYAQVLHQEAQALGVRAQMLEVCDPVCTPANAAKACIEWPSALLVGRRVVSLLDNCTDNRAIVRCDARDAELPRGLLHLDRPPPMSRNTAGTA</sequence>
<dbReference type="InterPro" id="IPR002347">
    <property type="entry name" value="SDR_fam"/>
</dbReference>
<protein>
    <submittedName>
        <fullName evidence="3">SDR family NAD(P)-dependent oxidoreductase</fullName>
    </submittedName>
    <submittedName>
        <fullName evidence="4">Short subunit dehydrogenase</fullName>
    </submittedName>
</protein>
<comment type="caution">
    <text evidence="4">The sequence shown here is derived from an EMBL/GenBank/DDBJ whole genome shotgun (WGS) entry which is preliminary data.</text>
</comment>
<dbReference type="OrthoDB" id="6028059at2"/>
<dbReference type="Proteomes" id="UP000449004">
    <property type="component" value="Unassembled WGS sequence"/>
</dbReference>
<evidence type="ECO:0000313" key="5">
    <source>
        <dbReference type="Proteomes" id="UP000274786"/>
    </source>
</evidence>
<dbReference type="AlphaFoldDB" id="A0A498CEC1"/>
<reference evidence="4 5" key="1">
    <citation type="submission" date="2018-10" db="EMBL/GenBank/DDBJ databases">
        <title>Comparative analysis of microorganisms from saline springs in Andes Mountain Range, Colombia.</title>
        <authorList>
            <person name="Rubin E."/>
        </authorList>
    </citation>
    <scope>NUCLEOTIDE SEQUENCE [LARGE SCALE GENOMIC DNA]</scope>
    <source>
        <strain evidence="4 5">USBA GBX 843</strain>
    </source>
</reference>
<dbReference type="Pfam" id="PF00106">
    <property type="entry name" value="adh_short"/>
    <property type="match status" value="1"/>
</dbReference>
<dbReference type="EMBL" id="WELC01000004">
    <property type="protein sequence ID" value="KAB7632002.1"/>
    <property type="molecule type" value="Genomic_DNA"/>
</dbReference>
<keyword evidence="2" id="KW-0560">Oxidoreductase</keyword>
<dbReference type="Proteomes" id="UP000274786">
    <property type="component" value="Unassembled WGS sequence"/>
</dbReference>
<dbReference type="Gene3D" id="3.40.50.720">
    <property type="entry name" value="NAD(P)-binding Rossmann-like Domain"/>
    <property type="match status" value="1"/>
</dbReference>
<dbReference type="GO" id="GO:0016491">
    <property type="term" value="F:oxidoreductase activity"/>
    <property type="evidence" value="ECO:0007669"/>
    <property type="project" value="UniProtKB-KW"/>
</dbReference>
<dbReference type="SUPFAM" id="SSF51735">
    <property type="entry name" value="NAD(P)-binding Rossmann-fold domains"/>
    <property type="match status" value="1"/>
</dbReference>
<organism evidence="4 5">
    <name type="scientific">Stenotrophomonas rhizophila</name>
    <dbReference type="NCBI Taxonomy" id="216778"/>
    <lineage>
        <taxon>Bacteria</taxon>
        <taxon>Pseudomonadati</taxon>
        <taxon>Pseudomonadota</taxon>
        <taxon>Gammaproteobacteria</taxon>
        <taxon>Lysobacterales</taxon>
        <taxon>Lysobacteraceae</taxon>
        <taxon>Stenotrophomonas</taxon>
    </lineage>
</organism>
<dbReference type="PANTHER" id="PTHR43669">
    <property type="entry name" value="5-KETO-D-GLUCONATE 5-REDUCTASE"/>
    <property type="match status" value="1"/>
</dbReference>
<name>A0A498CEC1_9GAMM</name>
<reference evidence="3 6" key="2">
    <citation type="submission" date="2019-10" db="EMBL/GenBank/DDBJ databases">
        <title>Halotolerant bacteria associated to Saharan-endemic halophytes Stipa tenacissima L. and Atriplex halimus L mitigate salt stress and promote growth of tomato plants.</title>
        <authorList>
            <person name="Dif G."/>
        </authorList>
    </citation>
    <scope>NUCLEOTIDE SEQUENCE [LARGE SCALE GENOMIC DNA]</scope>
    <source>
        <strain evidence="3 6">IS26</strain>
    </source>
</reference>
<accession>A0A498CEC1</accession>
<evidence type="ECO:0000256" key="1">
    <source>
        <dbReference type="ARBA" id="ARBA00006484"/>
    </source>
</evidence>
<evidence type="ECO:0000313" key="4">
    <source>
        <dbReference type="EMBL" id="RLK53387.1"/>
    </source>
</evidence>
<evidence type="ECO:0000313" key="3">
    <source>
        <dbReference type="EMBL" id="KAB7632002.1"/>
    </source>
</evidence>
<gene>
    <name evidence="4" type="ORF">BCL79_2693</name>
    <name evidence="3" type="ORF">F9K92_04950</name>
</gene>
<dbReference type="EMBL" id="RCDC01000005">
    <property type="protein sequence ID" value="RLK53387.1"/>
    <property type="molecule type" value="Genomic_DNA"/>
</dbReference>
<evidence type="ECO:0000313" key="6">
    <source>
        <dbReference type="Proteomes" id="UP000449004"/>
    </source>
</evidence>
<dbReference type="PANTHER" id="PTHR43669:SF12">
    <property type="entry name" value="BLR5618 PROTEIN"/>
    <property type="match status" value="1"/>
</dbReference>
<dbReference type="RefSeq" id="WP_121041916.1">
    <property type="nucleotide sequence ID" value="NZ_RCDC01000005.1"/>
</dbReference>